<keyword evidence="5" id="KW-0031">Aminopeptidase</keyword>
<dbReference type="EC" id="3.4.11.5" evidence="5"/>
<feature type="transmembrane region" description="Helical" evidence="3">
    <location>
        <begin position="65"/>
        <end position="86"/>
    </location>
</feature>
<evidence type="ECO:0000256" key="2">
    <source>
        <dbReference type="ARBA" id="ARBA00022801"/>
    </source>
</evidence>
<dbReference type="AlphaFoldDB" id="A0A7W0CS35"/>
<dbReference type="InterPro" id="IPR050266">
    <property type="entry name" value="AB_hydrolase_sf"/>
</dbReference>
<keyword evidence="5" id="KW-0645">Protease</keyword>
<evidence type="ECO:0000313" key="5">
    <source>
        <dbReference type="EMBL" id="MBA2896296.1"/>
    </source>
</evidence>
<dbReference type="Gene3D" id="3.40.50.1820">
    <property type="entry name" value="alpha/beta hydrolase"/>
    <property type="match status" value="1"/>
</dbReference>
<reference evidence="5 6" key="1">
    <citation type="submission" date="2020-07" db="EMBL/GenBank/DDBJ databases">
        <title>Genomic Encyclopedia of Type Strains, Phase IV (KMG-IV): sequencing the most valuable type-strain genomes for metagenomic binning, comparative biology and taxonomic classification.</title>
        <authorList>
            <person name="Goeker M."/>
        </authorList>
    </citation>
    <scope>NUCLEOTIDE SEQUENCE [LARGE SCALE GENOMIC DNA]</scope>
    <source>
        <strain evidence="5 6">DSM 45533</strain>
    </source>
</reference>
<dbReference type="PANTHER" id="PTHR43798">
    <property type="entry name" value="MONOACYLGLYCEROL LIPASE"/>
    <property type="match status" value="1"/>
</dbReference>
<keyword evidence="3" id="KW-0472">Membrane</keyword>
<evidence type="ECO:0000256" key="1">
    <source>
        <dbReference type="ARBA" id="ARBA00010088"/>
    </source>
</evidence>
<evidence type="ECO:0000259" key="4">
    <source>
        <dbReference type="Pfam" id="PF00561"/>
    </source>
</evidence>
<organism evidence="5 6">
    <name type="scientific">Nonomuraea soli</name>
    <dbReference type="NCBI Taxonomy" id="1032476"/>
    <lineage>
        <taxon>Bacteria</taxon>
        <taxon>Bacillati</taxon>
        <taxon>Actinomycetota</taxon>
        <taxon>Actinomycetes</taxon>
        <taxon>Streptosporangiales</taxon>
        <taxon>Streptosporangiaceae</taxon>
        <taxon>Nonomuraea</taxon>
    </lineage>
</organism>
<name>A0A7W0CS35_9ACTN</name>
<dbReference type="RefSeq" id="WP_181614995.1">
    <property type="nucleotide sequence ID" value="NZ_BAABAM010000007.1"/>
</dbReference>
<feature type="transmembrane region" description="Helical" evidence="3">
    <location>
        <begin position="33"/>
        <end position="53"/>
    </location>
</feature>
<dbReference type="InterPro" id="IPR002410">
    <property type="entry name" value="Peptidase_S33"/>
</dbReference>
<feature type="domain" description="AB hydrolase-1" evidence="4">
    <location>
        <begin position="126"/>
        <end position="248"/>
    </location>
</feature>
<dbReference type="GO" id="GO:0006508">
    <property type="term" value="P:proteolysis"/>
    <property type="evidence" value="ECO:0007669"/>
    <property type="project" value="InterPro"/>
</dbReference>
<dbReference type="GO" id="GO:0016020">
    <property type="term" value="C:membrane"/>
    <property type="evidence" value="ECO:0007669"/>
    <property type="project" value="TreeGrafter"/>
</dbReference>
<evidence type="ECO:0000256" key="3">
    <source>
        <dbReference type="SAM" id="Phobius"/>
    </source>
</evidence>
<proteinExistence type="inferred from homology"/>
<dbReference type="InterPro" id="IPR000073">
    <property type="entry name" value="AB_hydrolase_1"/>
</dbReference>
<dbReference type="PANTHER" id="PTHR43798:SF33">
    <property type="entry name" value="HYDROLASE, PUTATIVE (AFU_ORTHOLOGUE AFUA_2G14860)-RELATED"/>
    <property type="match status" value="1"/>
</dbReference>
<accession>A0A7W0CS35</accession>
<dbReference type="GO" id="GO:0004177">
    <property type="term" value="F:aminopeptidase activity"/>
    <property type="evidence" value="ECO:0007669"/>
    <property type="project" value="UniProtKB-KW"/>
</dbReference>
<sequence>MRALSGLGVLLLAPVLGLATLAGVASITGNPTVYTVAGLAAFCGVFLLGLLLCVPRPWRPVPRAVRALIVLGVAGFAGWQVSVAALNPAARAAALPELAGQQTWELKSGSRLAYVRHAPGRPRPEPVIVLHGRPDLAGLSRTFSSLRADGHAVYLYDRLGTGRSARLTDPAEYGLARDVEDLEEIRQRLGAAKMTLVGHAEGATVAAAYVSAFPGKVARLVLSSPEPLGTRPAMFAHLDGAQSGRLAWSMLHPRSLAIDVLASVDPGAVRSFADDAELDARLDARHRLTAPALHCPGAPAPSAPGGGGFADLLDRPAPRLRGADLPDPATLPVLIVHGSCDRAPTPGDYLAAFPGARVVTVPSAGSAVHEDRPEEYIRALRTFLA</sequence>
<evidence type="ECO:0000313" key="6">
    <source>
        <dbReference type="Proteomes" id="UP000530928"/>
    </source>
</evidence>
<keyword evidence="3" id="KW-1133">Transmembrane helix</keyword>
<dbReference type="SUPFAM" id="SSF53474">
    <property type="entry name" value="alpha/beta-Hydrolases"/>
    <property type="match status" value="1"/>
</dbReference>
<protein>
    <submittedName>
        <fullName evidence="5">Proline iminopeptidase</fullName>
        <ecNumber evidence="5">3.4.11.5</ecNumber>
    </submittedName>
</protein>
<comment type="caution">
    <text evidence="5">The sequence shown here is derived from an EMBL/GenBank/DDBJ whole genome shotgun (WGS) entry which is preliminary data.</text>
</comment>
<keyword evidence="2 5" id="KW-0378">Hydrolase</keyword>
<gene>
    <name evidence="5" type="ORF">HNR30_007687</name>
</gene>
<dbReference type="PRINTS" id="PR00793">
    <property type="entry name" value="PROAMNOPTASE"/>
</dbReference>
<dbReference type="Pfam" id="PF00561">
    <property type="entry name" value="Abhydrolase_1"/>
    <property type="match status" value="1"/>
</dbReference>
<keyword evidence="3" id="KW-0812">Transmembrane</keyword>
<dbReference type="EMBL" id="JACDUR010000008">
    <property type="protein sequence ID" value="MBA2896296.1"/>
    <property type="molecule type" value="Genomic_DNA"/>
</dbReference>
<dbReference type="InterPro" id="IPR029058">
    <property type="entry name" value="AB_hydrolase_fold"/>
</dbReference>
<comment type="similarity">
    <text evidence="1">Belongs to the peptidase S33 family.</text>
</comment>
<keyword evidence="6" id="KW-1185">Reference proteome</keyword>
<dbReference type="Proteomes" id="UP000530928">
    <property type="component" value="Unassembled WGS sequence"/>
</dbReference>